<dbReference type="OrthoDB" id="191995at2759"/>
<keyword evidence="5" id="KW-0808">Transferase</keyword>
<keyword evidence="2" id="KW-0809">Transit peptide</keyword>
<proteinExistence type="evidence at transcript level"/>
<dbReference type="InterPro" id="IPR057460">
    <property type="entry name" value="CAF17_C"/>
</dbReference>
<dbReference type="InterPro" id="IPR045179">
    <property type="entry name" value="YgfZ/GcvT"/>
</dbReference>
<dbReference type="PANTHER" id="PTHR22602:SF0">
    <property type="entry name" value="TRANSFERASE CAF17, MITOCHONDRIAL-RELATED"/>
    <property type="match status" value="1"/>
</dbReference>
<dbReference type="AlphaFoldDB" id="T2MBM3"/>
<dbReference type="Gene3D" id="3.30.1360.120">
    <property type="entry name" value="Probable tRNA modification gtpase trme, domain 1"/>
    <property type="match status" value="1"/>
</dbReference>
<feature type="domain" description="CAF17 C-terminal" evidence="4">
    <location>
        <begin position="481"/>
        <end position="554"/>
    </location>
</feature>
<dbReference type="InterPro" id="IPR017703">
    <property type="entry name" value="YgfZ/GCV_T_CS"/>
</dbReference>
<keyword evidence="3" id="KW-0496">Mitochondrion</keyword>
<dbReference type="GO" id="GO:0016740">
    <property type="term" value="F:transferase activity"/>
    <property type="evidence" value="ECO:0007669"/>
    <property type="project" value="UniProtKB-KW"/>
</dbReference>
<gene>
    <name evidence="5" type="primary">IBA57</name>
</gene>
<comment type="subcellular location">
    <subcellularLocation>
        <location evidence="1">Mitochondrion</location>
    </subcellularLocation>
</comment>
<dbReference type="NCBIfam" id="TIGR03317">
    <property type="entry name" value="ygfZ_signature"/>
    <property type="match status" value="1"/>
</dbReference>
<evidence type="ECO:0000256" key="1">
    <source>
        <dbReference type="ARBA" id="ARBA00004173"/>
    </source>
</evidence>
<dbReference type="Pfam" id="PF25455">
    <property type="entry name" value="Beta-barrel_CAF17_C"/>
    <property type="match status" value="1"/>
</dbReference>
<dbReference type="EMBL" id="HAAD01003396">
    <property type="protein sequence ID" value="CDG69628.1"/>
    <property type="molecule type" value="mRNA"/>
</dbReference>
<dbReference type="SUPFAM" id="SSF103025">
    <property type="entry name" value="Folate-binding domain"/>
    <property type="match status" value="1"/>
</dbReference>
<organism evidence="5">
    <name type="scientific">Hydra vulgaris</name>
    <name type="common">Hydra</name>
    <name type="synonym">Hydra attenuata</name>
    <dbReference type="NCBI Taxonomy" id="6087"/>
    <lineage>
        <taxon>Eukaryota</taxon>
        <taxon>Metazoa</taxon>
        <taxon>Cnidaria</taxon>
        <taxon>Hydrozoa</taxon>
        <taxon>Hydroidolina</taxon>
        <taxon>Anthoathecata</taxon>
        <taxon>Aplanulata</taxon>
        <taxon>Hydridae</taxon>
        <taxon>Hydra</taxon>
    </lineage>
</organism>
<evidence type="ECO:0000256" key="3">
    <source>
        <dbReference type="ARBA" id="ARBA00023128"/>
    </source>
</evidence>
<protein>
    <submittedName>
        <fullName evidence="5">Putative transferase CAF17,mitochondrial</fullName>
    </submittedName>
</protein>
<evidence type="ECO:0000313" key="5">
    <source>
        <dbReference type="EMBL" id="CDG69628.1"/>
    </source>
</evidence>
<dbReference type="InterPro" id="IPR027266">
    <property type="entry name" value="TrmE/GcvT-like"/>
</dbReference>
<evidence type="ECO:0000256" key="2">
    <source>
        <dbReference type="ARBA" id="ARBA00022946"/>
    </source>
</evidence>
<dbReference type="GO" id="GO:0005759">
    <property type="term" value="C:mitochondrial matrix"/>
    <property type="evidence" value="ECO:0007669"/>
    <property type="project" value="TreeGrafter"/>
</dbReference>
<evidence type="ECO:0000259" key="4">
    <source>
        <dbReference type="Pfam" id="PF25455"/>
    </source>
</evidence>
<dbReference type="PANTHER" id="PTHR22602">
    <property type="entry name" value="TRANSFERASE CAF17, MITOCHONDRIAL-RELATED"/>
    <property type="match status" value="1"/>
</dbReference>
<reference evidence="5" key="1">
    <citation type="journal article" date="2013" name="Genome Biol. Evol.">
        <title>Punctuated emergences of genetic and phenotypic innovations in eumetazoan, bilaterian, euteleostome, and hominidae ancestors.</title>
        <authorList>
            <person name="Wenger Y."/>
            <person name="Galliot B."/>
        </authorList>
    </citation>
    <scope>NUCLEOTIDE SEQUENCE</scope>
    <source>
        <tissue evidence="5">Whole animals</tissue>
    </source>
</reference>
<name>T2MBM3_HYDVU</name>
<dbReference type="GO" id="GO:0016226">
    <property type="term" value="P:iron-sulfur cluster assembly"/>
    <property type="evidence" value="ECO:0007669"/>
    <property type="project" value="TreeGrafter"/>
</dbReference>
<sequence length="560" mass="64006">MASASLDLPQCCIGKILNKDCHEGKFTKFKKIKCFDELTKEDQELVYLQCKVNHIKTICYHHKKIFLNRFESSYDGKSVRVISVAKEFDLIPGHKLCTECRKIFLGCSPLKLVAHKDRVSYAKRKMNKIHIATKKKIATVLEVSLDLINDEPKTKVLCCDSKQDLDSLMELIKAKFDNSSKSEKLKLLTLVTENVKIGFSKFCELRPKWCIPVGGASGLHSVCVYKRYATCSTISEIRNHHCFIPKSLTTLQMRRVSFDNVFTNVNISTMQLNYTIPLASLSPGIYIACVYDEKWFLVHGKDCKKLLQGMITNDVSLLDNNLVNCIYSMVLNVQGRILYDLFLHKHEHGYLMECNSCFKDELVSYLNRYKLRSKVFFENRDDLNVYVSFSSDMFDHFVVDPRLPKLGYRNLSTKKIVENDFGDISCYTNLRYQLGISEGVEVINGIPLEHNLALLNGVSFTKGCYIGQELVARAHHTGVVRKRVVPLLLSREHCLLDGNTVCMEGDFQVGKLLGISGKNAIGLLRLKEIFDDKNKLHIKDSDISVKAFKPDWWPDNLTYK</sequence>
<feature type="non-terminal residue" evidence="5">
    <location>
        <position position="1"/>
    </location>
</feature>
<dbReference type="Gene3D" id="2.40.30.160">
    <property type="match status" value="1"/>
</dbReference>
<accession>T2MBM3</accession>